<dbReference type="InterPro" id="IPR001296">
    <property type="entry name" value="Glyco_trans_1"/>
</dbReference>
<dbReference type="PANTHER" id="PTHR47778">
    <property type="entry name" value="BNAA05G14870D PROTEIN"/>
    <property type="match status" value="1"/>
</dbReference>
<evidence type="ECO:0000256" key="1">
    <source>
        <dbReference type="SAM" id="MobiDB-lite"/>
    </source>
</evidence>
<dbReference type="Pfam" id="PF00534">
    <property type="entry name" value="Glycos_transf_1"/>
    <property type="match status" value="1"/>
</dbReference>
<dbReference type="InterPro" id="IPR041693">
    <property type="entry name" value="Glyco_trans_4_5"/>
</dbReference>
<dbReference type="Gramene" id="KZM92981">
    <property type="protein sequence ID" value="KZM92981"/>
    <property type="gene ID" value="DCAR_016226"/>
</dbReference>
<feature type="compositionally biased region" description="Polar residues" evidence="1">
    <location>
        <begin position="1"/>
        <end position="15"/>
    </location>
</feature>
<dbReference type="OMA" id="RQWLTWC"/>
<evidence type="ECO:0000256" key="2">
    <source>
        <dbReference type="SAM" id="Phobius"/>
    </source>
</evidence>
<protein>
    <submittedName>
        <fullName evidence="3">Uncharacterized protein</fullName>
    </submittedName>
</protein>
<proteinExistence type="predicted"/>
<name>A0A164XC49_DAUCS</name>
<dbReference type="SUPFAM" id="SSF53756">
    <property type="entry name" value="UDP-Glycosyltransferase/glycogen phosphorylase"/>
    <property type="match status" value="1"/>
</dbReference>
<dbReference type="Gene3D" id="3.40.50.2000">
    <property type="entry name" value="Glycogen Phosphorylase B"/>
    <property type="match status" value="1"/>
</dbReference>
<evidence type="ECO:0000313" key="3">
    <source>
        <dbReference type="EMBL" id="WOG99225.1"/>
    </source>
</evidence>
<keyword evidence="2" id="KW-0812">Transmembrane</keyword>
<dbReference type="CDD" id="cd03801">
    <property type="entry name" value="GT4_PimA-like"/>
    <property type="match status" value="1"/>
</dbReference>
<dbReference type="AlphaFoldDB" id="A0A164XC49"/>
<dbReference type="OrthoDB" id="512920at2759"/>
<gene>
    <name evidence="3" type="ORF">DCAR_0518573</name>
</gene>
<keyword evidence="2" id="KW-1133">Transmembrane helix</keyword>
<keyword evidence="2" id="KW-0472">Membrane</keyword>
<dbReference type="Proteomes" id="UP000077755">
    <property type="component" value="Chromosome 5"/>
</dbReference>
<feature type="region of interest" description="Disordered" evidence="1">
    <location>
        <begin position="1"/>
        <end position="32"/>
    </location>
</feature>
<sequence>MKSLSGRSSPRNSPSFRKISSGRTPGKEGRTSSAFSASWFRSNRIVLWLLLITLWAYAGFYYQSRWAHGDNKEGIFGNESLNTDEDPESEHVHHRGLIVDEGTILVKSNISRNNADAVKLDVVLTKKGKDTLSPLTVLLKKRNKVKRLRRSSRRGALGKKVKPQHTENNNIEVQEVQEMQEEDIPMSNSSYGFLVGPFGSLEDSILEWSPEQRSGTCDRRSEFQRLVWSKKFVLIFHELSMTGAPLSMLELATELLSCGATVSAVVLSKKGGLMPELARRRIKIVEDKERVSFKKALKADLVIAGSAVCASWIEKYLDHSPASASRQIVWWIMENRREYFDRSKSVLDRVRMLIFLSKLQSKQWLAWCAEENIKLMLRPALVTLSVNDELAFAAGIACSLNTPAFSIENMLDKRKLLRKSVRDEMGLTDDDMLVMSLSSINPGKGHFLLLEAARYMIDQKPSPKDVSVDGLAEKDEYYHSVNNSETYRLGNIGNIKKLFSDSVYKNEENLKVLIGSVGSKSNKVRYVKAILKFLVHQPNLSKSVLWTAATTRVASLYAAADVYVINSQGLGETFGRVTIEAMAFGLPVLGTDAGGTKEIVEHNLTGLLHPLGRPGSRILSNNLQYLLQNPSARREMGIRGRQKVEKMYLKKHMYKMLAQVLFKTLRVK</sequence>
<evidence type="ECO:0000313" key="4">
    <source>
        <dbReference type="Proteomes" id="UP000077755"/>
    </source>
</evidence>
<keyword evidence="4" id="KW-1185">Reference proteome</keyword>
<dbReference type="PANTHER" id="PTHR47778:SF2">
    <property type="entry name" value="GLYCOSYL TRANSFERASE FAMILY 1 DOMAIN-CONTAINING PROTEIN"/>
    <property type="match status" value="1"/>
</dbReference>
<dbReference type="EMBL" id="CP093347">
    <property type="protein sequence ID" value="WOG99225.1"/>
    <property type="molecule type" value="Genomic_DNA"/>
</dbReference>
<organism evidence="3 4">
    <name type="scientific">Daucus carota subsp. sativus</name>
    <name type="common">Carrot</name>
    <dbReference type="NCBI Taxonomy" id="79200"/>
    <lineage>
        <taxon>Eukaryota</taxon>
        <taxon>Viridiplantae</taxon>
        <taxon>Streptophyta</taxon>
        <taxon>Embryophyta</taxon>
        <taxon>Tracheophyta</taxon>
        <taxon>Spermatophyta</taxon>
        <taxon>Magnoliopsida</taxon>
        <taxon>eudicotyledons</taxon>
        <taxon>Gunneridae</taxon>
        <taxon>Pentapetalae</taxon>
        <taxon>asterids</taxon>
        <taxon>campanulids</taxon>
        <taxon>Apiales</taxon>
        <taxon>Apiaceae</taxon>
        <taxon>Apioideae</taxon>
        <taxon>Scandiceae</taxon>
        <taxon>Daucinae</taxon>
        <taxon>Daucus</taxon>
        <taxon>Daucus sect. Daucus</taxon>
    </lineage>
</organism>
<dbReference type="KEGG" id="dcr:108220297"/>
<feature type="transmembrane region" description="Helical" evidence="2">
    <location>
        <begin position="45"/>
        <end position="62"/>
    </location>
</feature>
<dbReference type="Pfam" id="PF16994">
    <property type="entry name" value="Glyco_trans_4_5"/>
    <property type="match status" value="1"/>
</dbReference>
<accession>A0A164XC49</accession>
<reference evidence="3" key="1">
    <citation type="journal article" date="2016" name="Nat. Genet.">
        <title>A high-quality carrot genome assembly provides new insights into carotenoid accumulation and asterid genome evolution.</title>
        <authorList>
            <person name="Iorizzo M."/>
            <person name="Ellison S."/>
            <person name="Senalik D."/>
            <person name="Zeng P."/>
            <person name="Satapoomin P."/>
            <person name="Huang J."/>
            <person name="Bowman M."/>
            <person name="Iovene M."/>
            <person name="Sanseverino W."/>
            <person name="Cavagnaro P."/>
            <person name="Yildiz M."/>
            <person name="Macko-Podgorni A."/>
            <person name="Moranska E."/>
            <person name="Grzebelus E."/>
            <person name="Grzebelus D."/>
            <person name="Ashrafi H."/>
            <person name="Zheng Z."/>
            <person name="Cheng S."/>
            <person name="Spooner D."/>
            <person name="Van Deynze A."/>
            <person name="Simon P."/>
        </authorList>
    </citation>
    <scope>NUCLEOTIDE SEQUENCE</scope>
    <source>
        <tissue evidence="3">Leaf</tissue>
    </source>
</reference>
<reference evidence="3" key="2">
    <citation type="submission" date="2022-03" db="EMBL/GenBank/DDBJ databases">
        <title>Draft title - Genomic analysis of global carrot germplasm unveils the trajectory of domestication and the origin of high carotenoid orange carrot.</title>
        <authorList>
            <person name="Iorizzo M."/>
            <person name="Ellison S."/>
            <person name="Senalik D."/>
            <person name="Macko-Podgorni A."/>
            <person name="Grzebelus D."/>
            <person name="Bostan H."/>
            <person name="Rolling W."/>
            <person name="Curaba J."/>
            <person name="Simon P."/>
        </authorList>
    </citation>
    <scope>NUCLEOTIDE SEQUENCE</scope>
    <source>
        <tissue evidence="3">Leaf</tissue>
    </source>
</reference>
<dbReference type="GO" id="GO:0016757">
    <property type="term" value="F:glycosyltransferase activity"/>
    <property type="evidence" value="ECO:0007669"/>
    <property type="project" value="InterPro"/>
</dbReference>